<sequence>MSGASRRVGGPAGLAVLVKPSTLQIQERRALGICLLLSTGNSDPNGGRTSVKFRRPAVGVLVVEKMGGRAIAPNQQLFVGEARRRSLVELRDRDVLHELQRDAQ</sequence>
<protein>
    <submittedName>
        <fullName evidence="1">Uncharacterized protein</fullName>
    </submittedName>
</protein>
<evidence type="ECO:0000313" key="2">
    <source>
        <dbReference type="Proteomes" id="UP000287519"/>
    </source>
</evidence>
<proteinExistence type="predicted"/>
<dbReference type="AlphaFoldDB" id="A0A402CBL4"/>
<dbReference type="Proteomes" id="UP000287519">
    <property type="component" value="Unassembled WGS sequence"/>
</dbReference>
<organism evidence="1 2">
    <name type="scientific">Rhodococcus wratislaviensis</name>
    <name type="common">Tsukamurella wratislaviensis</name>
    <dbReference type="NCBI Taxonomy" id="44752"/>
    <lineage>
        <taxon>Bacteria</taxon>
        <taxon>Bacillati</taxon>
        <taxon>Actinomycetota</taxon>
        <taxon>Actinomycetes</taxon>
        <taxon>Mycobacteriales</taxon>
        <taxon>Nocardiaceae</taxon>
        <taxon>Rhodococcus</taxon>
    </lineage>
</organism>
<reference evidence="1 2" key="1">
    <citation type="submission" date="2018-11" db="EMBL/GenBank/DDBJ databases">
        <title>Microbial catabolism of amino acid.</title>
        <authorList>
            <person name="Hibi M."/>
            <person name="Ogawa J."/>
        </authorList>
    </citation>
    <scope>NUCLEOTIDE SEQUENCE [LARGE SCALE GENOMIC DNA]</scope>
    <source>
        <strain evidence="1 2">C31-06</strain>
    </source>
</reference>
<dbReference type="EMBL" id="BHYM01000039">
    <property type="protein sequence ID" value="GCE41022.1"/>
    <property type="molecule type" value="Genomic_DNA"/>
</dbReference>
<gene>
    <name evidence="1" type="ORF">Rhow_004665</name>
</gene>
<evidence type="ECO:0000313" key="1">
    <source>
        <dbReference type="EMBL" id="GCE41022.1"/>
    </source>
</evidence>
<name>A0A402CBL4_RHOWR</name>
<keyword evidence="2" id="KW-1185">Reference proteome</keyword>
<accession>A0A402CBL4</accession>
<comment type="caution">
    <text evidence="1">The sequence shown here is derived from an EMBL/GenBank/DDBJ whole genome shotgun (WGS) entry which is preliminary data.</text>
</comment>